<dbReference type="PANTHER" id="PTHR46825">
    <property type="entry name" value="D-ALANYL-D-ALANINE-CARBOXYPEPTIDASE/ENDOPEPTIDASE AMPH"/>
    <property type="match status" value="1"/>
</dbReference>
<gene>
    <name evidence="4" type="ORF">GCM10007962_30350</name>
</gene>
<protein>
    <submittedName>
        <fullName evidence="4">Penicillin-binding protein</fullName>
    </submittedName>
</protein>
<proteinExistence type="predicted"/>
<feature type="domain" description="Beta-lactamase-related" evidence="3">
    <location>
        <begin position="59"/>
        <end position="364"/>
    </location>
</feature>
<dbReference type="Proteomes" id="UP000612329">
    <property type="component" value="Unassembled WGS sequence"/>
</dbReference>
<evidence type="ECO:0000256" key="1">
    <source>
        <dbReference type="ARBA" id="ARBA00004370"/>
    </source>
</evidence>
<keyword evidence="2" id="KW-0472">Membrane</keyword>
<sequence>MKRKSFFNKLIKTKKMKITTLKKAKLLALILILLTSLAIAQIKKIDSILITSAKNNNFSGSVLIAKNGQILYKKVLGYSNQEKNVLNNDQTAFSIASVGKIFTATLIMKYVESGQLKLSEPIKAYLPNLSIPNSDKITIHHLLSHTSGLGNYMEHPLIIEKMNQKSIRIDDIIPLIEDQPLVFDEPGQKHQYSNSGYIILGKIIENLAKKSYSEVLYEELLNPLAMNSTKISIDMNNFKGMAIGYRRLIPNGNWESTMNMLPTPLSDGGIFTTAKDILSFDWALFSGVILKDKTLELMTQQHSEGEQPGFGKIAYGYGLMLDTFEEGIKSVGHNGGSPGYNAEYRHYNIDKDTNYTLIILSNHERVIRPIFFDIQEMILNGKI</sequence>
<dbReference type="AlphaFoldDB" id="A0A8J3BT57"/>
<dbReference type="GO" id="GO:0016020">
    <property type="term" value="C:membrane"/>
    <property type="evidence" value="ECO:0007669"/>
    <property type="project" value="UniProtKB-SubCell"/>
</dbReference>
<evidence type="ECO:0000259" key="3">
    <source>
        <dbReference type="Pfam" id="PF00144"/>
    </source>
</evidence>
<dbReference type="SUPFAM" id="SSF56601">
    <property type="entry name" value="beta-lactamase/transpeptidase-like"/>
    <property type="match status" value="1"/>
</dbReference>
<organism evidence="4 5">
    <name type="scientific">Yeosuana aromativorans</name>
    <dbReference type="NCBI Taxonomy" id="288019"/>
    <lineage>
        <taxon>Bacteria</taxon>
        <taxon>Pseudomonadati</taxon>
        <taxon>Bacteroidota</taxon>
        <taxon>Flavobacteriia</taxon>
        <taxon>Flavobacteriales</taxon>
        <taxon>Flavobacteriaceae</taxon>
        <taxon>Yeosuana</taxon>
    </lineage>
</organism>
<dbReference type="Pfam" id="PF00144">
    <property type="entry name" value="Beta-lactamase"/>
    <property type="match status" value="1"/>
</dbReference>
<name>A0A8J3BT57_9FLAO</name>
<comment type="subcellular location">
    <subcellularLocation>
        <location evidence="1">Membrane</location>
    </subcellularLocation>
</comment>
<keyword evidence="5" id="KW-1185">Reference proteome</keyword>
<accession>A0A8J3BT57</accession>
<dbReference type="Gene3D" id="3.40.710.10">
    <property type="entry name" value="DD-peptidase/beta-lactamase superfamily"/>
    <property type="match status" value="1"/>
</dbReference>
<evidence type="ECO:0000313" key="5">
    <source>
        <dbReference type="Proteomes" id="UP000612329"/>
    </source>
</evidence>
<dbReference type="InterPro" id="IPR050491">
    <property type="entry name" value="AmpC-like"/>
</dbReference>
<reference evidence="4" key="2">
    <citation type="submission" date="2020-09" db="EMBL/GenBank/DDBJ databases">
        <authorList>
            <person name="Sun Q."/>
            <person name="Ohkuma M."/>
        </authorList>
    </citation>
    <scope>NUCLEOTIDE SEQUENCE</scope>
    <source>
        <strain evidence="4">JCM 12862</strain>
    </source>
</reference>
<dbReference type="InterPro" id="IPR012338">
    <property type="entry name" value="Beta-lactam/transpept-like"/>
</dbReference>
<evidence type="ECO:0000313" key="4">
    <source>
        <dbReference type="EMBL" id="GGK33840.1"/>
    </source>
</evidence>
<comment type="caution">
    <text evidence="4">The sequence shown here is derived from an EMBL/GenBank/DDBJ whole genome shotgun (WGS) entry which is preliminary data.</text>
</comment>
<dbReference type="InterPro" id="IPR001466">
    <property type="entry name" value="Beta-lactam-related"/>
</dbReference>
<reference evidence="4" key="1">
    <citation type="journal article" date="2014" name="Int. J. Syst. Evol. Microbiol.">
        <title>Complete genome sequence of Corynebacterium casei LMG S-19264T (=DSM 44701T), isolated from a smear-ripened cheese.</title>
        <authorList>
            <consortium name="US DOE Joint Genome Institute (JGI-PGF)"/>
            <person name="Walter F."/>
            <person name="Albersmeier A."/>
            <person name="Kalinowski J."/>
            <person name="Ruckert C."/>
        </authorList>
    </citation>
    <scope>NUCLEOTIDE SEQUENCE</scope>
    <source>
        <strain evidence="4">JCM 12862</strain>
    </source>
</reference>
<evidence type="ECO:0000256" key="2">
    <source>
        <dbReference type="ARBA" id="ARBA00023136"/>
    </source>
</evidence>
<dbReference type="EMBL" id="BMNR01000009">
    <property type="protein sequence ID" value="GGK33840.1"/>
    <property type="molecule type" value="Genomic_DNA"/>
</dbReference>
<dbReference type="PANTHER" id="PTHR46825:SF11">
    <property type="entry name" value="PENICILLIN-BINDING PROTEIN 4"/>
    <property type="match status" value="1"/>
</dbReference>